<evidence type="ECO:0000256" key="6">
    <source>
        <dbReference type="ARBA" id="ARBA00022916"/>
    </source>
</evidence>
<dbReference type="InterPro" id="IPR051012">
    <property type="entry name" value="CellSynth/LPSAsmb/PSIAsmb"/>
</dbReference>
<evidence type="ECO:0000256" key="2">
    <source>
        <dbReference type="ARBA" id="ARBA00005186"/>
    </source>
</evidence>
<dbReference type="Pfam" id="PF05420">
    <property type="entry name" value="BCSC_C"/>
    <property type="match status" value="1"/>
</dbReference>
<name>A0ABT2FRZ3_9GAMM</name>
<evidence type="ECO:0000256" key="9">
    <source>
        <dbReference type="SAM" id="SignalP"/>
    </source>
</evidence>
<evidence type="ECO:0000256" key="5">
    <source>
        <dbReference type="ARBA" id="ARBA00022803"/>
    </source>
</evidence>
<feature type="chain" id="PRO_5046585387" evidence="9">
    <location>
        <begin position="21"/>
        <end position="1399"/>
    </location>
</feature>
<dbReference type="Gene3D" id="1.25.40.10">
    <property type="entry name" value="Tetratricopeptide repeat domain"/>
    <property type="match status" value="5"/>
</dbReference>
<feature type="signal peptide" evidence="9">
    <location>
        <begin position="1"/>
        <end position="20"/>
    </location>
</feature>
<accession>A0ABT2FRZ3</accession>
<feature type="region of interest" description="Disordered" evidence="8">
    <location>
        <begin position="842"/>
        <end position="878"/>
    </location>
</feature>
<protein>
    <submittedName>
        <fullName evidence="11">Cellulose synthase subunit BcsC-related outer membrane protein</fullName>
    </submittedName>
</protein>
<evidence type="ECO:0000256" key="3">
    <source>
        <dbReference type="ARBA" id="ARBA00022729"/>
    </source>
</evidence>
<feature type="repeat" description="TPR" evidence="7">
    <location>
        <begin position="302"/>
        <end position="335"/>
    </location>
</feature>
<dbReference type="RefSeq" id="WP_238898209.1">
    <property type="nucleotide sequence ID" value="NZ_JAKOGG010000020.1"/>
</dbReference>
<evidence type="ECO:0000313" key="12">
    <source>
        <dbReference type="Proteomes" id="UP001201549"/>
    </source>
</evidence>
<dbReference type="PANTHER" id="PTHR45586:SF1">
    <property type="entry name" value="LIPOPOLYSACCHARIDE ASSEMBLY PROTEIN B"/>
    <property type="match status" value="1"/>
</dbReference>
<keyword evidence="12" id="KW-1185">Reference proteome</keyword>
<comment type="pathway">
    <text evidence="2">Glycan metabolism; bacterial cellulose biosynthesis.</text>
</comment>
<keyword evidence="6" id="KW-0135">Cellulose biosynthesis</keyword>
<keyword evidence="4" id="KW-0677">Repeat</keyword>
<dbReference type="InterPro" id="IPR003921">
    <property type="entry name" value="Cell_synth_C"/>
</dbReference>
<keyword evidence="5 7" id="KW-0802">TPR repeat</keyword>
<dbReference type="SMART" id="SM00028">
    <property type="entry name" value="TPR"/>
    <property type="match status" value="5"/>
</dbReference>
<evidence type="ECO:0000256" key="4">
    <source>
        <dbReference type="ARBA" id="ARBA00022737"/>
    </source>
</evidence>
<keyword evidence="3 9" id="KW-0732">Signal</keyword>
<dbReference type="InterPro" id="IPR008410">
    <property type="entry name" value="BCSC_C"/>
</dbReference>
<sequence>MNKLLLLTFGVSTLAASVHAAMAADTDVATPEIQALFQQAEFWQGKQRQDLAKDALNRVLLAAPNNAEALYRLALIANLEGNSAEATRLAEHLRQVAPNDPHLQELNIAQAASADSGALKVARLLSANGQYDEAVAKYQSLFSGVQPPASLAIEYYQTLSATKDGWPAAKSGLEQLAKAQPNSVRTAVAYAEVLTYREDTRRAGIKLLSNYAAQDADANKAWRNALLWLAASQDDKALYDNYLQTHADDVAVAEYYKKKTTLTPTQQADRYRALGYRELRAGSLTNANTSFKAALAINKQDADAIAGLGLIALQRKQFDAAASQLAQAIKLSPAKKNQWQQAYQSAAFYSELAKARALEDAGEHQKALALLQPLATGDNANARDAQLLQGEILQKQQRLNDAEVVYRKLLQANDKDLPARVGLVNVLRQQQRWDEASTLAEQLPKTAQSDLGDFAASQAMMLRDRAASEPEVLAEATLRQAATLAPENPWVRLDLARLLDRSGRSLAAKLLMDRGAQEFASNDDYYVAALFAKDQQRWDEAIKQLQQIPATKRNAAQDSLMESLTLAARLAEIERRQQVGDREGSRELMMDLYNHPPKSAAGVGQVADVLSNNGEAAMALLLIRQHNQQPPTAAVGDYLQQILVMIKSGADEEAEALLLRLSQRRDLAPADWQAIDKIRNAIAVAKADKLREHEQYAEAYDLLAQRLRVAPEDESLLLAMARLYLSGDKGQKSLQIYRYAAQHHPNSDDAIKGAVETAIAINQVRQARQMVDAFDRNKAQRPEMLLLAAKVARAEGNDSRAVKLLQQSRKQLFQNEPEQPWLMASGGHAGFANPFASATQQGTAKAYADNPWQRPQWLPGSDTSTAELASWDGKQPDVPPSLAQQIDAMLADIHHERANSVQTGMEFKNRSGEAGLGRMAMVTTPSNLSIQVGNGRMNFDVTPTYLNGGVIDAGYGQLGTGAIASAEQTFSRNLDNMPTVLNSIQTAASNYANAELLNSAAQADNTMTALQKIQYQINSDTAWQNLQTATRQNLLQGIGIDVASLTPQQQVAVDGFLQRVINDASNAITVDSFQVDVNRIGFNSSSFDRAALERLVGRLRTALNSASAPARNPPVQHDAGVALSFGYSIGSFAVDIGNTPLGFEKVNVVGGVSWQPQIGKNTQLKLGVERRAVEDSVLSYAGTADPLSGDVWGAVTKNGINVGLGFDNGTVGMYGNLGGYLYTGTNIDNNLAFDIALGGYIRPINNKERELQTGVHVGFQAFDKNLSHYSYGHGGYFSPQDYVAIAFPVKYSERHENFNFSVNFAPGFQSFTEDSVSYFPNDPQLQNLLNVMAQLNLVEQSVYRANSKTGFGMSLNAEGEYEFSSSFTLGGKLGFDNFGNFQETTAQLYLKYLLGVKSE</sequence>
<dbReference type="InterPro" id="IPR019734">
    <property type="entry name" value="TPR_rpt"/>
</dbReference>
<dbReference type="EMBL" id="JAKOGG010000020">
    <property type="protein sequence ID" value="MCS4558390.1"/>
    <property type="molecule type" value="Genomic_DNA"/>
</dbReference>
<evidence type="ECO:0000259" key="10">
    <source>
        <dbReference type="Pfam" id="PF05420"/>
    </source>
</evidence>
<evidence type="ECO:0000256" key="7">
    <source>
        <dbReference type="PROSITE-ProRule" id="PRU00339"/>
    </source>
</evidence>
<evidence type="ECO:0000256" key="1">
    <source>
        <dbReference type="ARBA" id="ARBA00003476"/>
    </source>
</evidence>
<comment type="caution">
    <text evidence="11">The sequence shown here is derived from an EMBL/GenBank/DDBJ whole genome shotgun (WGS) entry which is preliminary data.</text>
</comment>
<dbReference type="PANTHER" id="PTHR45586">
    <property type="entry name" value="TPR REPEAT-CONTAINING PROTEIN PA4667"/>
    <property type="match status" value="1"/>
</dbReference>
<reference evidence="11 12" key="1">
    <citation type="submission" date="2022-02" db="EMBL/GenBank/DDBJ databases">
        <authorList>
            <person name="Zhuang L."/>
        </authorList>
    </citation>
    <scope>NUCLEOTIDE SEQUENCE [LARGE SCALE GENOMIC DNA]</scope>
    <source>
        <strain evidence="11 12">C32</strain>
    </source>
</reference>
<dbReference type="Pfam" id="PF14559">
    <property type="entry name" value="TPR_19"/>
    <property type="match status" value="1"/>
</dbReference>
<proteinExistence type="predicted"/>
<gene>
    <name evidence="11" type="ORF">L9G74_18285</name>
</gene>
<evidence type="ECO:0000313" key="11">
    <source>
        <dbReference type="EMBL" id="MCS4558390.1"/>
    </source>
</evidence>
<dbReference type="InterPro" id="IPR011990">
    <property type="entry name" value="TPR-like_helical_dom_sf"/>
</dbReference>
<dbReference type="PROSITE" id="PS50005">
    <property type="entry name" value="TPR"/>
    <property type="match status" value="1"/>
</dbReference>
<comment type="function">
    <text evidence="1">Required for maximal bacterial cellulose synthesis.</text>
</comment>
<organism evidence="11 12">
    <name type="scientific">Shewanella electrica</name>
    <dbReference type="NCBI Taxonomy" id="515560"/>
    <lineage>
        <taxon>Bacteria</taxon>
        <taxon>Pseudomonadati</taxon>
        <taxon>Pseudomonadota</taxon>
        <taxon>Gammaproteobacteria</taxon>
        <taxon>Alteromonadales</taxon>
        <taxon>Shewanellaceae</taxon>
        <taxon>Shewanella</taxon>
    </lineage>
</organism>
<dbReference type="Proteomes" id="UP001201549">
    <property type="component" value="Unassembled WGS sequence"/>
</dbReference>
<feature type="domain" description="Cellulose synthase operon C C-terminal" evidence="10">
    <location>
        <begin position="1073"/>
        <end position="1394"/>
    </location>
</feature>
<dbReference type="PRINTS" id="PR01441">
    <property type="entry name" value="CELLSNTHASEC"/>
</dbReference>
<dbReference type="SUPFAM" id="SSF48452">
    <property type="entry name" value="TPR-like"/>
    <property type="match status" value="2"/>
</dbReference>
<reference evidence="12" key="2">
    <citation type="submission" date="2023-07" db="EMBL/GenBank/DDBJ databases">
        <title>Shewanella mangrovi sp. nov., an acetaldehyde- degrading bacterium isolated from mangrove sediment.</title>
        <authorList>
            <person name="Liu Y."/>
        </authorList>
    </citation>
    <scope>NUCLEOTIDE SEQUENCE [LARGE SCALE GENOMIC DNA]</scope>
    <source>
        <strain evidence="12">C32</strain>
    </source>
</reference>
<evidence type="ECO:0000256" key="8">
    <source>
        <dbReference type="SAM" id="MobiDB-lite"/>
    </source>
</evidence>